<evidence type="ECO:0000313" key="3">
    <source>
        <dbReference type="EMBL" id="CAC5404886.1"/>
    </source>
</evidence>
<evidence type="ECO:0000256" key="2">
    <source>
        <dbReference type="SAM" id="SignalP"/>
    </source>
</evidence>
<name>A0A6J8DA62_MYTCO</name>
<dbReference type="InterPro" id="IPR039051">
    <property type="entry name" value="SE-CTX-like"/>
</dbReference>
<protein>
    <submittedName>
        <fullName evidence="3">Uncharacterized protein</fullName>
    </submittedName>
</protein>
<dbReference type="EMBL" id="CACVKT020007047">
    <property type="protein sequence ID" value="CAC5404886.1"/>
    <property type="molecule type" value="Genomic_DNA"/>
</dbReference>
<evidence type="ECO:0000256" key="1">
    <source>
        <dbReference type="SAM" id="Coils"/>
    </source>
</evidence>
<keyword evidence="4" id="KW-1185">Reference proteome</keyword>
<keyword evidence="2" id="KW-0732">Signal</keyword>
<proteinExistence type="predicted"/>
<dbReference type="PANTHER" id="PTHR40472:SF11">
    <property type="entry name" value="RAPUNZEL 3-RELATED"/>
    <property type="match status" value="1"/>
</dbReference>
<accession>A0A6J8DA62</accession>
<organism evidence="3 4">
    <name type="scientific">Mytilus coruscus</name>
    <name type="common">Sea mussel</name>
    <dbReference type="NCBI Taxonomy" id="42192"/>
    <lineage>
        <taxon>Eukaryota</taxon>
        <taxon>Metazoa</taxon>
        <taxon>Spiralia</taxon>
        <taxon>Lophotrochozoa</taxon>
        <taxon>Mollusca</taxon>
        <taxon>Bivalvia</taxon>
        <taxon>Autobranchia</taxon>
        <taxon>Pteriomorphia</taxon>
        <taxon>Mytilida</taxon>
        <taxon>Mytiloidea</taxon>
        <taxon>Mytilidae</taxon>
        <taxon>Mytilinae</taxon>
        <taxon>Mytilus</taxon>
    </lineage>
</organism>
<keyword evidence="1" id="KW-0175">Coiled coil</keyword>
<sequence>MVTILLILCSPVHNISADDKNAVNYGLETGKGIAELLAQRDFGKSFTKIGKSIGPYLGALGPFVGVITAVIPSESDELAFMKNMMKEIDKRLDNIDNRFNDIEKMIKWSVVQINFGQIEQRIQATSREFKYLYEVPVSAVQNRKLLFISNYKSDYQNSGNKLFQAITQGQGTFQEDLGTSVLRFTDKDRRKTQLFLLGVMQLLLQAVKVELGYLLVNQYTHNANFMKLEWEKKIQMVRKKFEYIDYQCANVYYHAQSGKELDEYSAKNKGLTNTQFASGLFQHLGGKYYWRDWAVIAYNPIWGGDNHWVGVGGGHIKFRKDGRNIVVASVDKKHSVMDLARAEKDMKKVSMTYRTGNWWKGYRDVRRNAKDVFNSLDKRGASLVSVIRCYNNMGYHYHSKRYRYVPRCPHFELFMWG</sequence>
<feature type="signal peptide" evidence="2">
    <location>
        <begin position="1"/>
        <end position="17"/>
    </location>
</feature>
<dbReference type="OrthoDB" id="6060659at2759"/>
<reference evidence="3 4" key="1">
    <citation type="submission" date="2020-06" db="EMBL/GenBank/DDBJ databases">
        <authorList>
            <person name="Li R."/>
            <person name="Bekaert M."/>
        </authorList>
    </citation>
    <scope>NUCLEOTIDE SEQUENCE [LARGE SCALE GENOMIC DNA]</scope>
    <source>
        <strain evidence="4">wild</strain>
    </source>
</reference>
<dbReference type="Proteomes" id="UP000507470">
    <property type="component" value="Unassembled WGS sequence"/>
</dbReference>
<gene>
    <name evidence="3" type="ORF">MCOR_38625</name>
</gene>
<feature type="coiled-coil region" evidence="1">
    <location>
        <begin position="78"/>
        <end position="105"/>
    </location>
</feature>
<dbReference type="PANTHER" id="PTHR40472">
    <property type="entry name" value="RICIN B-TYPE LECTIN DOMAIN-CONTAINING PROTEIN"/>
    <property type="match status" value="1"/>
</dbReference>
<evidence type="ECO:0000313" key="4">
    <source>
        <dbReference type="Proteomes" id="UP000507470"/>
    </source>
</evidence>
<dbReference type="AlphaFoldDB" id="A0A6J8DA62"/>
<feature type="chain" id="PRO_5026845339" evidence="2">
    <location>
        <begin position="18"/>
        <end position="417"/>
    </location>
</feature>